<evidence type="ECO:0000259" key="2">
    <source>
        <dbReference type="PROSITE" id="PS50966"/>
    </source>
</evidence>
<comment type="caution">
    <text evidence="3">The sequence shown here is derived from an EMBL/GenBank/DDBJ whole genome shotgun (WGS) entry which is preliminary data.</text>
</comment>
<evidence type="ECO:0000256" key="1">
    <source>
        <dbReference type="PROSITE-ProRule" id="PRU00325"/>
    </source>
</evidence>
<keyword evidence="1" id="KW-0863">Zinc-finger</keyword>
<evidence type="ECO:0000313" key="4">
    <source>
        <dbReference type="Proteomes" id="UP000223913"/>
    </source>
</evidence>
<evidence type="ECO:0000313" key="3">
    <source>
        <dbReference type="EMBL" id="PHN03720.1"/>
    </source>
</evidence>
<name>A0A2D0N5Q8_FLAN2</name>
<keyword evidence="4" id="KW-1185">Reference proteome</keyword>
<dbReference type="EMBL" id="PDUD01000029">
    <property type="protein sequence ID" value="PHN03720.1"/>
    <property type="molecule type" value="Genomic_DNA"/>
</dbReference>
<gene>
    <name evidence="3" type="ORF">CRP01_24510</name>
</gene>
<feature type="domain" description="SWIM-type" evidence="2">
    <location>
        <begin position="51"/>
        <end position="89"/>
    </location>
</feature>
<dbReference type="Proteomes" id="UP000223913">
    <property type="component" value="Unassembled WGS sequence"/>
</dbReference>
<dbReference type="RefSeq" id="WP_099152753.1">
    <property type="nucleotide sequence ID" value="NZ_PDUD01000029.1"/>
</dbReference>
<dbReference type="OrthoDB" id="9760715at2"/>
<proteinExistence type="predicted"/>
<sequence>MTPFKLQDVERHLEEAVWLEGEDWQLGGAVKGLTEVERHLWVARVEADGKYEVEIQITPSKVKSVSCECSTFRENGMCGHIGAVLIELRALMAHRKREREAKKKAAEVRKSENKRRLTLDAVLEEAPPGELLAFIREYARHHRQFSLALKARFTPQVDQIQSREKYGQLLNTAISVSRKANRRISLRGVQKLAKVLEEVLFQAEGYFYAGHYQEVMDAAGMMLEKITPILNKVDRGREKLEVFLRQAFALLGKLADGDAPPALKRKLWDYALDESGKLFYRNQSMDVQFFQLLYRLAVDDERKTQLLKLVEDHLEMKVTQPEAEEEMLLLKLRLLEKKGDQQKINQFFKEQIGQPRLLKRAIDRARKMKDWTAARHWINTALEQDNSAEDRQVWQKLALEVAQESDAKQDILPLAMELFIYSGQPRYFDLALEQTEDSTQVSDEVLQRLVLESPRATRQEAIATVLSRTNRLDELLKFLEHSQSLLLLQKYDHHWQKKDQEKLFPIYRKLVMGYLKDHLGRITSQKIKNIIDFLYQTGRSSMAERLIEEMRKTYPERHSLMEELDII</sequence>
<dbReference type="InterPro" id="IPR007527">
    <property type="entry name" value="Znf_SWIM"/>
</dbReference>
<dbReference type="AlphaFoldDB" id="A0A2D0N5Q8"/>
<keyword evidence="1" id="KW-0479">Metal-binding</keyword>
<keyword evidence="1" id="KW-0862">Zinc</keyword>
<dbReference type="PROSITE" id="PS50966">
    <property type="entry name" value="ZF_SWIM"/>
    <property type="match status" value="1"/>
</dbReference>
<organism evidence="3 4">
    <name type="scientific">Flavilitoribacter nigricans (strain ATCC 23147 / DSM 23189 / NBRC 102662 / NCIMB 1420 / SS-2)</name>
    <name type="common">Lewinella nigricans</name>
    <dbReference type="NCBI Taxonomy" id="1122177"/>
    <lineage>
        <taxon>Bacteria</taxon>
        <taxon>Pseudomonadati</taxon>
        <taxon>Bacteroidota</taxon>
        <taxon>Saprospiria</taxon>
        <taxon>Saprospirales</taxon>
        <taxon>Lewinellaceae</taxon>
        <taxon>Flavilitoribacter</taxon>
    </lineage>
</organism>
<accession>A0A2D0N5Q8</accession>
<protein>
    <recommendedName>
        <fullName evidence="2">SWIM-type domain-containing protein</fullName>
    </recommendedName>
</protein>
<dbReference type="GO" id="GO:0008270">
    <property type="term" value="F:zinc ion binding"/>
    <property type="evidence" value="ECO:0007669"/>
    <property type="project" value="UniProtKB-KW"/>
</dbReference>
<reference evidence="3 4" key="1">
    <citation type="submission" date="2017-10" db="EMBL/GenBank/DDBJ databases">
        <title>The draft genome sequence of Lewinella nigricans NBRC 102662.</title>
        <authorList>
            <person name="Wang K."/>
        </authorList>
    </citation>
    <scope>NUCLEOTIDE SEQUENCE [LARGE SCALE GENOMIC DNA]</scope>
    <source>
        <strain evidence="3 4">NBRC 102662</strain>
    </source>
</reference>